<dbReference type="STRING" id="133385.A0A2T9YTN7"/>
<dbReference type="GO" id="GO:0007039">
    <property type="term" value="P:protein catabolic process in the vacuole"/>
    <property type="evidence" value="ECO:0007669"/>
    <property type="project" value="TreeGrafter"/>
</dbReference>
<evidence type="ECO:0008006" key="4">
    <source>
        <dbReference type="Google" id="ProtNLM"/>
    </source>
</evidence>
<proteinExistence type="inferred from homology"/>
<organism evidence="2 3">
    <name type="scientific">Smittium simulii</name>
    <dbReference type="NCBI Taxonomy" id="133385"/>
    <lineage>
        <taxon>Eukaryota</taxon>
        <taxon>Fungi</taxon>
        <taxon>Fungi incertae sedis</taxon>
        <taxon>Zoopagomycota</taxon>
        <taxon>Kickxellomycotina</taxon>
        <taxon>Harpellomycetes</taxon>
        <taxon>Harpellales</taxon>
        <taxon>Legeriomycetaceae</taxon>
        <taxon>Smittium</taxon>
    </lineage>
</organism>
<dbReference type="Proteomes" id="UP000245383">
    <property type="component" value="Unassembled WGS sequence"/>
</dbReference>
<dbReference type="GO" id="GO:0043161">
    <property type="term" value="P:proteasome-mediated ubiquitin-dependent protein catabolic process"/>
    <property type="evidence" value="ECO:0007669"/>
    <property type="project" value="TreeGrafter"/>
</dbReference>
<name>A0A2T9YTN7_9FUNG</name>
<dbReference type="GO" id="GO:0005773">
    <property type="term" value="C:vacuole"/>
    <property type="evidence" value="ECO:0007669"/>
    <property type="project" value="GOC"/>
</dbReference>
<comment type="similarity">
    <text evidence="1">Belongs to the GID4/VID24 family.</text>
</comment>
<dbReference type="Pfam" id="PF09783">
    <property type="entry name" value="Vac_ImportDeg"/>
    <property type="match status" value="1"/>
</dbReference>
<dbReference type="OrthoDB" id="62at2759"/>
<gene>
    <name evidence="2" type="ORF">BB561_001657</name>
</gene>
<dbReference type="GO" id="GO:0034657">
    <property type="term" value="C:GID complex"/>
    <property type="evidence" value="ECO:0007669"/>
    <property type="project" value="TreeGrafter"/>
</dbReference>
<accession>A0A2T9YTN7</accession>
<reference evidence="2 3" key="1">
    <citation type="journal article" date="2018" name="MBio">
        <title>Comparative Genomics Reveals the Core Gene Toolbox for the Fungus-Insect Symbiosis.</title>
        <authorList>
            <person name="Wang Y."/>
            <person name="Stata M."/>
            <person name="Wang W."/>
            <person name="Stajich J.E."/>
            <person name="White M.M."/>
            <person name="Moncalvo J.M."/>
        </authorList>
    </citation>
    <scope>NUCLEOTIDE SEQUENCE [LARGE SCALE GENOMIC DNA]</scope>
    <source>
        <strain evidence="2 3">SWE-8-4</strain>
    </source>
</reference>
<comment type="caution">
    <text evidence="2">The sequence shown here is derived from an EMBL/GenBank/DDBJ whole genome shotgun (WGS) entry which is preliminary data.</text>
</comment>
<evidence type="ECO:0000313" key="2">
    <source>
        <dbReference type="EMBL" id="PVU95703.1"/>
    </source>
</evidence>
<sequence>MPKAIQLRLEQLLEDHRNNQKQKEINNSSIVLSKAIYTYFREANTEEKNQTPHQEITGKEFKIKKMSSTRLDTQSNYQSKNMIDIQDNKVKIENTSNEYGENLKIFSLKNKQVFGIKPKNIFMHSSQRQLPISYRHLYSSSSFEGLQSNNHKSYSVSVSLKYVDLSKGVIDGHFSIFGLTEEYSELKTFFQADIIGLNNNSFITNKWGANLETDIEHWSKFREFEDYNDVFYNAEQKFQFNKSENIFMRWKELFLLPDHKTDNVRGASFAGFYYMCYNPQEHRIYGFYYHRDSEKFQTVDLMYTNDSSFTFFELS</sequence>
<dbReference type="PANTHER" id="PTHR14534:SF3">
    <property type="entry name" value="GID COMPLEX SUBUNIT 4 HOMOLOG"/>
    <property type="match status" value="1"/>
</dbReference>
<keyword evidence="3" id="KW-1185">Reference proteome</keyword>
<dbReference type="EMBL" id="MBFR01000049">
    <property type="protein sequence ID" value="PVU95703.1"/>
    <property type="molecule type" value="Genomic_DNA"/>
</dbReference>
<dbReference type="AlphaFoldDB" id="A0A2T9YTN7"/>
<dbReference type="InterPro" id="IPR018618">
    <property type="entry name" value="GID4/10-like"/>
</dbReference>
<dbReference type="GO" id="GO:0045721">
    <property type="term" value="P:negative regulation of gluconeogenesis"/>
    <property type="evidence" value="ECO:0007669"/>
    <property type="project" value="TreeGrafter"/>
</dbReference>
<evidence type="ECO:0000256" key="1">
    <source>
        <dbReference type="ARBA" id="ARBA00061469"/>
    </source>
</evidence>
<evidence type="ECO:0000313" key="3">
    <source>
        <dbReference type="Proteomes" id="UP000245383"/>
    </source>
</evidence>
<dbReference type="PANTHER" id="PTHR14534">
    <property type="entry name" value="VACUOLAR IMPORT AND DEGRADATION PROTEIN 24"/>
    <property type="match status" value="1"/>
</dbReference>
<protein>
    <recommendedName>
        <fullName evidence="4">Vacuolar import and degradation protein</fullName>
    </recommendedName>
</protein>
<dbReference type="GO" id="GO:0006623">
    <property type="term" value="P:protein targeting to vacuole"/>
    <property type="evidence" value="ECO:0007669"/>
    <property type="project" value="TreeGrafter"/>
</dbReference>